<reference evidence="8 9" key="1">
    <citation type="submission" date="2016-10" db="EMBL/GenBank/DDBJ databases">
        <title>Genome sequence of Streptomyces gilvigriseus MUSC 26.</title>
        <authorList>
            <person name="Lee L.-H."/>
            <person name="Ser H.-L."/>
        </authorList>
    </citation>
    <scope>NUCLEOTIDE SEQUENCE [LARGE SCALE GENOMIC DNA]</scope>
    <source>
        <strain evidence="8 9">MUSC 26</strain>
    </source>
</reference>
<dbReference type="SUPFAM" id="SSF88946">
    <property type="entry name" value="Sigma2 domain of RNA polymerase sigma factors"/>
    <property type="match status" value="1"/>
</dbReference>
<organism evidence="8 9">
    <name type="scientific">Mangrovactinospora gilvigrisea</name>
    <dbReference type="NCBI Taxonomy" id="1428644"/>
    <lineage>
        <taxon>Bacteria</taxon>
        <taxon>Bacillati</taxon>
        <taxon>Actinomycetota</taxon>
        <taxon>Actinomycetes</taxon>
        <taxon>Kitasatosporales</taxon>
        <taxon>Streptomycetaceae</taxon>
        <taxon>Mangrovactinospora</taxon>
    </lineage>
</organism>
<evidence type="ECO:0000256" key="1">
    <source>
        <dbReference type="ARBA" id="ARBA00010641"/>
    </source>
</evidence>
<dbReference type="Pfam" id="PF08281">
    <property type="entry name" value="Sigma70_r4_2"/>
    <property type="match status" value="1"/>
</dbReference>
<keyword evidence="5" id="KW-0804">Transcription</keyword>
<proteinExistence type="inferred from homology"/>
<dbReference type="CDD" id="cd06171">
    <property type="entry name" value="Sigma70_r4"/>
    <property type="match status" value="1"/>
</dbReference>
<dbReference type="InterPro" id="IPR036388">
    <property type="entry name" value="WH-like_DNA-bd_sf"/>
</dbReference>
<dbReference type="Pfam" id="PF04542">
    <property type="entry name" value="Sigma70_r2"/>
    <property type="match status" value="1"/>
</dbReference>
<keyword evidence="2" id="KW-0805">Transcription regulation</keyword>
<keyword evidence="9" id="KW-1185">Reference proteome</keyword>
<dbReference type="EMBL" id="MLCF01000062">
    <property type="protein sequence ID" value="OIV37161.1"/>
    <property type="molecule type" value="Genomic_DNA"/>
</dbReference>
<evidence type="ECO:0000313" key="8">
    <source>
        <dbReference type="EMBL" id="OIV37161.1"/>
    </source>
</evidence>
<evidence type="ECO:0000256" key="2">
    <source>
        <dbReference type="ARBA" id="ARBA00023015"/>
    </source>
</evidence>
<keyword evidence="4" id="KW-0238">DNA-binding</keyword>
<feature type="domain" description="RNA polymerase sigma-70 region 2" evidence="6">
    <location>
        <begin position="9"/>
        <end position="76"/>
    </location>
</feature>
<evidence type="ECO:0000259" key="7">
    <source>
        <dbReference type="Pfam" id="PF08281"/>
    </source>
</evidence>
<dbReference type="AlphaFoldDB" id="A0A1J7BUL7"/>
<gene>
    <name evidence="8" type="ORF">BIV57_12595</name>
</gene>
<dbReference type="SUPFAM" id="SSF88659">
    <property type="entry name" value="Sigma3 and sigma4 domains of RNA polymerase sigma factors"/>
    <property type="match status" value="1"/>
</dbReference>
<protein>
    <recommendedName>
        <fullName evidence="10">SigE family RNA polymerase sigma factor</fullName>
    </recommendedName>
</protein>
<keyword evidence="3" id="KW-0731">Sigma factor</keyword>
<evidence type="ECO:0000256" key="5">
    <source>
        <dbReference type="ARBA" id="ARBA00023163"/>
    </source>
</evidence>
<dbReference type="InterPro" id="IPR013324">
    <property type="entry name" value="RNA_pol_sigma_r3/r4-like"/>
</dbReference>
<dbReference type="NCBIfam" id="TIGR02937">
    <property type="entry name" value="sigma70-ECF"/>
    <property type="match status" value="1"/>
</dbReference>
<dbReference type="STRING" id="1428644.BIV57_12595"/>
<dbReference type="InterPro" id="IPR007627">
    <property type="entry name" value="RNA_pol_sigma70_r2"/>
</dbReference>
<evidence type="ECO:0000259" key="6">
    <source>
        <dbReference type="Pfam" id="PF04542"/>
    </source>
</evidence>
<name>A0A1J7BUL7_9ACTN</name>
<dbReference type="GO" id="GO:0016987">
    <property type="term" value="F:sigma factor activity"/>
    <property type="evidence" value="ECO:0007669"/>
    <property type="project" value="UniProtKB-KW"/>
</dbReference>
<dbReference type="OrthoDB" id="3777963at2"/>
<dbReference type="GO" id="GO:0003677">
    <property type="term" value="F:DNA binding"/>
    <property type="evidence" value="ECO:0007669"/>
    <property type="project" value="UniProtKB-KW"/>
</dbReference>
<sequence>MQDEEFDALYTAAFPRLVRQLTLMTGDAEAAQDAVQEAFVRAWSRRSVLDSAELPEAWIRTTAWRLAVSRFRRLRRGWELAVRHHHGPAEVAAPSPDRVLVEQALAALPLNQRRVLVLHYLCDLGVEQIAGETGASAGTVKSWLARGRKALARELRREERDGAERKSSHV</sequence>
<dbReference type="RefSeq" id="WP_071656894.1">
    <property type="nucleotide sequence ID" value="NZ_MLCF01000062.1"/>
</dbReference>
<dbReference type="Gene3D" id="1.10.10.10">
    <property type="entry name" value="Winged helix-like DNA-binding domain superfamily/Winged helix DNA-binding domain"/>
    <property type="match status" value="1"/>
</dbReference>
<dbReference type="InterPro" id="IPR013249">
    <property type="entry name" value="RNA_pol_sigma70_r4_t2"/>
</dbReference>
<evidence type="ECO:0000313" key="9">
    <source>
        <dbReference type="Proteomes" id="UP000243342"/>
    </source>
</evidence>
<dbReference type="NCBIfam" id="TIGR02983">
    <property type="entry name" value="SigE-fam_strep"/>
    <property type="match status" value="1"/>
</dbReference>
<evidence type="ECO:0000256" key="4">
    <source>
        <dbReference type="ARBA" id="ARBA00023125"/>
    </source>
</evidence>
<accession>A0A1J7BUL7</accession>
<dbReference type="Gene3D" id="1.10.1740.10">
    <property type="match status" value="1"/>
</dbReference>
<dbReference type="PANTHER" id="PTHR43133:SF50">
    <property type="entry name" value="ECF RNA POLYMERASE SIGMA FACTOR SIGM"/>
    <property type="match status" value="1"/>
</dbReference>
<comment type="caution">
    <text evidence="8">The sequence shown here is derived from an EMBL/GenBank/DDBJ whole genome shotgun (WGS) entry which is preliminary data.</text>
</comment>
<feature type="domain" description="RNA polymerase sigma factor 70 region 4 type 2" evidence="7">
    <location>
        <begin position="100"/>
        <end position="151"/>
    </location>
</feature>
<dbReference type="InterPro" id="IPR039425">
    <property type="entry name" value="RNA_pol_sigma-70-like"/>
</dbReference>
<evidence type="ECO:0000256" key="3">
    <source>
        <dbReference type="ARBA" id="ARBA00023082"/>
    </source>
</evidence>
<dbReference type="PANTHER" id="PTHR43133">
    <property type="entry name" value="RNA POLYMERASE ECF-TYPE SIGMA FACTO"/>
    <property type="match status" value="1"/>
</dbReference>
<dbReference type="GO" id="GO:0006352">
    <property type="term" value="P:DNA-templated transcription initiation"/>
    <property type="evidence" value="ECO:0007669"/>
    <property type="project" value="InterPro"/>
</dbReference>
<dbReference type="InterPro" id="IPR013325">
    <property type="entry name" value="RNA_pol_sigma_r2"/>
</dbReference>
<evidence type="ECO:0008006" key="10">
    <source>
        <dbReference type="Google" id="ProtNLM"/>
    </source>
</evidence>
<comment type="similarity">
    <text evidence="1">Belongs to the sigma-70 factor family. ECF subfamily.</text>
</comment>
<dbReference type="InterPro" id="IPR014284">
    <property type="entry name" value="RNA_pol_sigma-70_dom"/>
</dbReference>
<dbReference type="Proteomes" id="UP000243342">
    <property type="component" value="Unassembled WGS sequence"/>
</dbReference>
<dbReference type="InterPro" id="IPR014325">
    <property type="entry name" value="RNA_pol_sigma-E_actinobac"/>
</dbReference>